<dbReference type="Proteomes" id="UP000279259">
    <property type="component" value="Unassembled WGS sequence"/>
</dbReference>
<feature type="region of interest" description="Disordered" evidence="2">
    <location>
        <begin position="155"/>
        <end position="182"/>
    </location>
</feature>
<dbReference type="EMBL" id="RSCD01000007">
    <property type="protein sequence ID" value="RSH91653.1"/>
    <property type="molecule type" value="Genomic_DNA"/>
</dbReference>
<dbReference type="InterPro" id="IPR050561">
    <property type="entry name" value="PTP"/>
</dbReference>
<proteinExistence type="predicted"/>
<protein>
    <recommendedName>
        <fullName evidence="3">Tyrosine specific protein phosphatases domain-containing protein</fullName>
    </recommendedName>
</protein>
<dbReference type="PANTHER" id="PTHR23339">
    <property type="entry name" value="TYROSINE SPECIFIC PROTEIN PHOSPHATASE AND DUAL SPECIFICITY PROTEIN PHOSPHATASE"/>
    <property type="match status" value="1"/>
</dbReference>
<evidence type="ECO:0000256" key="1">
    <source>
        <dbReference type="ARBA" id="ARBA00022801"/>
    </source>
</evidence>
<keyword evidence="5" id="KW-1185">Reference proteome</keyword>
<evidence type="ECO:0000256" key="2">
    <source>
        <dbReference type="SAM" id="MobiDB-lite"/>
    </source>
</evidence>
<feature type="region of interest" description="Disordered" evidence="2">
    <location>
        <begin position="1"/>
        <end position="52"/>
    </location>
</feature>
<feature type="compositionally biased region" description="Polar residues" evidence="2">
    <location>
        <begin position="79"/>
        <end position="89"/>
    </location>
</feature>
<comment type="caution">
    <text evidence="4">The sequence shown here is derived from an EMBL/GenBank/DDBJ whole genome shotgun (WGS) entry which is preliminary data.</text>
</comment>
<sequence>MSRAATATPPQPYFPQRTTTPTMRHASASASAVHFGSRHTHHSQSKRKVKQLPSLGALAPAKKLAVSVAQDGSLDEGTSFPSRPQSSPMSGVPSADVATYHREPSSPTMSLANSVMSVASVASVADSTTTSMYDSMLHDVDGSLLSSRHARADSIPSMTSSTADSFASTQLPTPDDSSFIHPGHPGLGLMLDTSVPQIAIAPSTPTPVKGSWVPNFGRMAKAMVTSGMSMGFGDRKQRREVPTSQSQLVQQTPAQMLAPAPLETPQVPVSAPAAGCITHEYEPQARYSRPPIELLQGKSEVEVEGITREWFEAEYRRIHECARLCSQFPQSGYNLAKWGPNGAKTYYEPQSSANPDHVRSVMQRQAELERHVREHSGSFFPCLRSRDSCGDSDTDPSIDSYDSSLPSPTASTLLSTDEALAALTAANLRAAMASPLLDGGLPNASQISLLLTASPKSIKGQRSLAELDMLASSMHLSRDESMDVDIDADLVASQTSIDGAIPTRQRILPPTRPIHAQSCGSKRPLMVPGEGLEEEKRRKVDEAMVMEEAVDTGVIMPPRHATVSHNPRMSASTPDLCSARSVAAAAAAAGTDSPAVFGHVVKTSDTHPIIISPFFPDQLLPILAQHLVVPPPSGLWSTNIPLLLRSDIDVPSLLLSFAPPAPMSHPSGSGTAAIVPSPVQSSFDQRWRTPTTVGNLLLSSCPGKRLRMEGPVKGRGPVCRDLATDLRRIKGEGVGCVVCCLDDAELALLGVPWDTYREIAAETGLDVIRLPMPDGFTPVSIPMFDSQIALIATKYSLRGINVLVHCRGGVGRAGLTACAWAIKMGFVQPHPSLAVVEEAALRQSRLPSSASASASAPASASGSSRAARAELPAELEHQIVMSVVERVIAMIRSRRGLKAIESFEQVQFLAAYVRWLRAATAAA</sequence>
<dbReference type="SUPFAM" id="SSF52799">
    <property type="entry name" value="(Phosphotyrosine protein) phosphatases II"/>
    <property type="match status" value="1"/>
</dbReference>
<dbReference type="AlphaFoldDB" id="A0A427YKN0"/>
<evidence type="ECO:0000313" key="5">
    <source>
        <dbReference type="Proteomes" id="UP000279259"/>
    </source>
</evidence>
<dbReference type="InterPro" id="IPR029021">
    <property type="entry name" value="Prot-tyrosine_phosphatase-like"/>
</dbReference>
<dbReference type="Gene3D" id="3.90.190.10">
    <property type="entry name" value="Protein tyrosine phosphatase superfamily"/>
    <property type="match status" value="1"/>
</dbReference>
<dbReference type="GO" id="GO:0016791">
    <property type="term" value="F:phosphatase activity"/>
    <property type="evidence" value="ECO:0007669"/>
    <property type="project" value="UniProtKB-ARBA"/>
</dbReference>
<reference evidence="4 5" key="1">
    <citation type="submission" date="2018-11" db="EMBL/GenBank/DDBJ databases">
        <title>Genome sequence of Saitozyma podzolica DSM 27192.</title>
        <authorList>
            <person name="Aliyu H."/>
            <person name="Gorte O."/>
            <person name="Ochsenreither K."/>
        </authorList>
    </citation>
    <scope>NUCLEOTIDE SEQUENCE [LARGE SCALE GENOMIC DNA]</scope>
    <source>
        <strain evidence="4 5">DSM 27192</strain>
    </source>
</reference>
<dbReference type="PROSITE" id="PS50056">
    <property type="entry name" value="TYR_PHOSPHATASE_2"/>
    <property type="match status" value="1"/>
</dbReference>
<feature type="region of interest" description="Disordered" evidence="2">
    <location>
        <begin position="69"/>
        <end position="108"/>
    </location>
</feature>
<dbReference type="STRING" id="1890683.A0A427YKN0"/>
<organism evidence="4 5">
    <name type="scientific">Saitozyma podzolica</name>
    <dbReference type="NCBI Taxonomy" id="1890683"/>
    <lineage>
        <taxon>Eukaryota</taxon>
        <taxon>Fungi</taxon>
        <taxon>Dikarya</taxon>
        <taxon>Basidiomycota</taxon>
        <taxon>Agaricomycotina</taxon>
        <taxon>Tremellomycetes</taxon>
        <taxon>Tremellales</taxon>
        <taxon>Trimorphomycetaceae</taxon>
        <taxon>Saitozyma</taxon>
    </lineage>
</organism>
<feature type="compositionally biased region" description="Polar residues" evidence="2">
    <location>
        <begin position="156"/>
        <end position="176"/>
    </location>
</feature>
<accession>A0A427YKN0</accession>
<feature type="compositionally biased region" description="Basic residues" evidence="2">
    <location>
        <begin position="36"/>
        <end position="50"/>
    </location>
</feature>
<dbReference type="OrthoDB" id="266663at2759"/>
<dbReference type="Pfam" id="PF22784">
    <property type="entry name" value="PTP-SAK"/>
    <property type="match status" value="1"/>
</dbReference>
<evidence type="ECO:0000259" key="3">
    <source>
        <dbReference type="PROSITE" id="PS50056"/>
    </source>
</evidence>
<feature type="domain" description="Tyrosine specific protein phosphatases" evidence="3">
    <location>
        <begin position="782"/>
        <end position="823"/>
    </location>
</feature>
<dbReference type="InterPro" id="IPR057023">
    <property type="entry name" value="PTP-SAK"/>
</dbReference>
<gene>
    <name evidence="4" type="ORF">EHS25_009022</name>
</gene>
<keyword evidence="1" id="KW-0378">Hydrolase</keyword>
<evidence type="ECO:0000313" key="4">
    <source>
        <dbReference type="EMBL" id="RSH91653.1"/>
    </source>
</evidence>
<name>A0A427YKN0_9TREE</name>
<dbReference type="InterPro" id="IPR000387">
    <property type="entry name" value="Tyr_Pase_dom"/>
</dbReference>